<accession>A0A1J4KT91</accession>
<dbReference type="InterPro" id="IPR027640">
    <property type="entry name" value="Kinesin-like_fam"/>
</dbReference>
<dbReference type="GO" id="GO:0008017">
    <property type="term" value="F:microtubule binding"/>
    <property type="evidence" value="ECO:0007669"/>
    <property type="project" value="InterPro"/>
</dbReference>
<proteinExistence type="inferred from homology"/>
<dbReference type="SUPFAM" id="SSF52540">
    <property type="entry name" value="P-loop containing nucleoside triphosphate hydrolases"/>
    <property type="match status" value="1"/>
</dbReference>
<dbReference type="GO" id="GO:0005524">
    <property type="term" value="F:ATP binding"/>
    <property type="evidence" value="ECO:0007669"/>
    <property type="project" value="InterPro"/>
</dbReference>
<dbReference type="GO" id="GO:0003777">
    <property type="term" value="F:microtubule motor activity"/>
    <property type="evidence" value="ECO:0007669"/>
    <property type="project" value="InterPro"/>
</dbReference>
<organism evidence="3 4">
    <name type="scientific">Tritrichomonas foetus</name>
    <dbReference type="NCBI Taxonomy" id="1144522"/>
    <lineage>
        <taxon>Eukaryota</taxon>
        <taxon>Metamonada</taxon>
        <taxon>Parabasalia</taxon>
        <taxon>Tritrichomonadida</taxon>
        <taxon>Tritrichomonadidae</taxon>
        <taxon>Tritrichomonas</taxon>
    </lineage>
</organism>
<dbReference type="Proteomes" id="UP000179807">
    <property type="component" value="Unassembled WGS sequence"/>
</dbReference>
<evidence type="ECO:0000256" key="1">
    <source>
        <dbReference type="PROSITE-ProRule" id="PRU00283"/>
    </source>
</evidence>
<comment type="similarity">
    <text evidence="1">Belongs to the TRAFAC class myosin-kinesin ATPase superfamily. Kinesin family.</text>
</comment>
<gene>
    <name evidence="3" type="ORF">TRFO_15166</name>
</gene>
<sequence length="189" mass="21793">MKNGDYCVAGASSRIVNSLNEIIDEYNKAISSVAIDEDGFYLVSHLFFIINVETFYTIENSDYIQSSFLKLVDFAGTENKRNKRWKKGPNFWANAIEMMTWNNFPVDLGRCIISLTSSRSRPYYTESIITQLLKDSFGRNSHTAIIATISQIKIDFNETISTLRYAEHMKKIKNKPETNIFKIEHHSIK</sequence>
<dbReference type="InterPro" id="IPR036961">
    <property type="entry name" value="Kinesin_motor_dom_sf"/>
</dbReference>
<dbReference type="GO" id="GO:0005874">
    <property type="term" value="C:microtubule"/>
    <property type="evidence" value="ECO:0007669"/>
    <property type="project" value="TreeGrafter"/>
</dbReference>
<dbReference type="Gene3D" id="3.40.850.10">
    <property type="entry name" value="Kinesin motor domain"/>
    <property type="match status" value="1"/>
</dbReference>
<dbReference type="GO" id="GO:0016887">
    <property type="term" value="F:ATP hydrolysis activity"/>
    <property type="evidence" value="ECO:0007669"/>
    <property type="project" value="TreeGrafter"/>
</dbReference>
<dbReference type="PANTHER" id="PTHR24115:SF789">
    <property type="entry name" value="KINESIN-LIKE PROTEIN KLP68D"/>
    <property type="match status" value="1"/>
</dbReference>
<dbReference type="EMBL" id="MLAK01000363">
    <property type="protein sequence ID" value="OHT14497.1"/>
    <property type="molecule type" value="Genomic_DNA"/>
</dbReference>
<reference evidence="3" key="1">
    <citation type="submission" date="2016-10" db="EMBL/GenBank/DDBJ databases">
        <authorList>
            <person name="Benchimol M."/>
            <person name="Almeida L.G."/>
            <person name="Vasconcelos A.T."/>
            <person name="Perreira-Neves A."/>
            <person name="Rosa I.A."/>
            <person name="Tasca T."/>
            <person name="Bogo M.R."/>
            <person name="de Souza W."/>
        </authorList>
    </citation>
    <scope>NUCLEOTIDE SEQUENCE [LARGE SCALE GENOMIC DNA]</scope>
    <source>
        <strain evidence="3">K</strain>
    </source>
</reference>
<dbReference type="InterPro" id="IPR027417">
    <property type="entry name" value="P-loop_NTPase"/>
</dbReference>
<evidence type="ECO:0000313" key="4">
    <source>
        <dbReference type="Proteomes" id="UP000179807"/>
    </source>
</evidence>
<dbReference type="PROSITE" id="PS50067">
    <property type="entry name" value="KINESIN_MOTOR_2"/>
    <property type="match status" value="1"/>
</dbReference>
<dbReference type="VEuPathDB" id="TrichDB:TRFO_15166"/>
<comment type="caution">
    <text evidence="3">The sequence shown here is derived from an EMBL/GenBank/DDBJ whole genome shotgun (WGS) entry which is preliminary data.</text>
</comment>
<dbReference type="GO" id="GO:0007018">
    <property type="term" value="P:microtubule-based movement"/>
    <property type="evidence" value="ECO:0007669"/>
    <property type="project" value="InterPro"/>
</dbReference>
<evidence type="ECO:0000313" key="3">
    <source>
        <dbReference type="EMBL" id="OHT14497.1"/>
    </source>
</evidence>
<keyword evidence="4" id="KW-1185">Reference proteome</keyword>
<dbReference type="RefSeq" id="XP_068367633.1">
    <property type="nucleotide sequence ID" value="XM_068498227.1"/>
</dbReference>
<evidence type="ECO:0000259" key="2">
    <source>
        <dbReference type="PROSITE" id="PS50067"/>
    </source>
</evidence>
<dbReference type="GeneID" id="94832931"/>
<dbReference type="AlphaFoldDB" id="A0A1J4KT91"/>
<dbReference type="InterPro" id="IPR001752">
    <property type="entry name" value="Kinesin_motor_dom"/>
</dbReference>
<protein>
    <recommendedName>
        <fullName evidence="2">Kinesin motor domain-containing protein</fullName>
    </recommendedName>
</protein>
<feature type="domain" description="Kinesin motor" evidence="2">
    <location>
        <begin position="1"/>
        <end position="172"/>
    </location>
</feature>
<name>A0A1J4KT91_9EUKA</name>
<comment type="caution">
    <text evidence="1">Lacks conserved residue(s) required for the propagation of feature annotation.</text>
</comment>
<dbReference type="GO" id="GO:0005871">
    <property type="term" value="C:kinesin complex"/>
    <property type="evidence" value="ECO:0007669"/>
    <property type="project" value="TreeGrafter"/>
</dbReference>
<dbReference type="OrthoDB" id="3176171at2759"/>
<dbReference type="Pfam" id="PF00225">
    <property type="entry name" value="Kinesin"/>
    <property type="match status" value="1"/>
</dbReference>
<dbReference type="PANTHER" id="PTHR24115">
    <property type="entry name" value="KINESIN-RELATED"/>
    <property type="match status" value="1"/>
</dbReference>